<dbReference type="EMBL" id="LN483124">
    <property type="protein sequence ID" value="CED82082.1"/>
    <property type="molecule type" value="Genomic_DNA"/>
</dbReference>
<organism evidence="1">
    <name type="scientific">Phaffia rhodozyma</name>
    <name type="common">Yeast</name>
    <name type="synonym">Xanthophyllomyces dendrorhous</name>
    <dbReference type="NCBI Taxonomy" id="264483"/>
    <lineage>
        <taxon>Eukaryota</taxon>
        <taxon>Fungi</taxon>
        <taxon>Dikarya</taxon>
        <taxon>Basidiomycota</taxon>
        <taxon>Agaricomycotina</taxon>
        <taxon>Tremellomycetes</taxon>
        <taxon>Cystofilobasidiales</taxon>
        <taxon>Mrakiaceae</taxon>
        <taxon>Phaffia</taxon>
    </lineage>
</organism>
<accession>A0A0F7SJ15</accession>
<sequence>MCARPGVLSQEGQTAQPFEASPIYSRPSGLHSLISITHPIGSLRFLFILLFFSVCCESFSEVGGQSPSSTRLVISISGFPSPRGFNRLGPSPVQLTAPSLPLFLSVSLVGSLINTNLKKTSKTTVSRVALYFNSESYRLSWG</sequence>
<proteinExistence type="predicted"/>
<name>A0A0F7SJ15_PHARH</name>
<evidence type="ECO:0000313" key="1">
    <source>
        <dbReference type="EMBL" id="CED82082.1"/>
    </source>
</evidence>
<reference evidence="1" key="1">
    <citation type="submission" date="2014-08" db="EMBL/GenBank/DDBJ databases">
        <authorList>
            <person name="Sharma Rahul"/>
            <person name="Thines Marco"/>
        </authorList>
    </citation>
    <scope>NUCLEOTIDE SEQUENCE</scope>
</reference>
<dbReference type="AlphaFoldDB" id="A0A0F7SJ15"/>
<protein>
    <submittedName>
        <fullName evidence="1">Uncharacterized protein</fullName>
    </submittedName>
</protein>